<sequence>MRVLEHGREEDTEVYRILWRNGKRYYSVIFYPGYPGLSDLCEDECEIVDPSIKDQFILHRYDDGTEALIHWIIMHGNLHDDLLNHEPGAVFELGRRLKINYRKNERFPGSPPLDKLHKSKRFPDAADHEDDYFYCPRCYEANQKNAIMIKP</sequence>
<accession>A0A3D9HJV8</accession>
<evidence type="ECO:0000313" key="1">
    <source>
        <dbReference type="EMBL" id="RED49753.1"/>
    </source>
</evidence>
<proteinExistence type="predicted"/>
<dbReference type="EMBL" id="QRDW01000005">
    <property type="protein sequence ID" value="RED49753.1"/>
    <property type="molecule type" value="Genomic_DNA"/>
</dbReference>
<keyword evidence="2" id="KW-1185">Reference proteome</keyword>
<organism evidence="1 2">
    <name type="scientific">Aestuariispira insulae</name>
    <dbReference type="NCBI Taxonomy" id="1461337"/>
    <lineage>
        <taxon>Bacteria</taxon>
        <taxon>Pseudomonadati</taxon>
        <taxon>Pseudomonadota</taxon>
        <taxon>Alphaproteobacteria</taxon>
        <taxon>Rhodospirillales</taxon>
        <taxon>Kiloniellaceae</taxon>
        <taxon>Aestuariispira</taxon>
    </lineage>
</organism>
<dbReference type="RefSeq" id="WP_115937006.1">
    <property type="nucleotide sequence ID" value="NZ_QRDW01000005.1"/>
</dbReference>
<name>A0A3D9HJV8_9PROT</name>
<gene>
    <name evidence="1" type="ORF">DFP90_105124</name>
</gene>
<protein>
    <submittedName>
        <fullName evidence="1">Uncharacterized protein</fullName>
    </submittedName>
</protein>
<dbReference type="Proteomes" id="UP000256845">
    <property type="component" value="Unassembled WGS sequence"/>
</dbReference>
<comment type="caution">
    <text evidence="1">The sequence shown here is derived from an EMBL/GenBank/DDBJ whole genome shotgun (WGS) entry which is preliminary data.</text>
</comment>
<dbReference type="AlphaFoldDB" id="A0A3D9HJV8"/>
<evidence type="ECO:0000313" key="2">
    <source>
        <dbReference type="Proteomes" id="UP000256845"/>
    </source>
</evidence>
<dbReference type="OrthoDB" id="9182074at2"/>
<reference evidence="1 2" key="1">
    <citation type="submission" date="2018-07" db="EMBL/GenBank/DDBJ databases">
        <title>Genomic Encyclopedia of Type Strains, Phase III (KMG-III): the genomes of soil and plant-associated and newly described type strains.</title>
        <authorList>
            <person name="Whitman W."/>
        </authorList>
    </citation>
    <scope>NUCLEOTIDE SEQUENCE [LARGE SCALE GENOMIC DNA]</scope>
    <source>
        <strain evidence="1 2">CECT 8488</strain>
    </source>
</reference>